<keyword evidence="2" id="KW-0479">Metal-binding</keyword>
<name>A0ABR6YZE0_9FIRM</name>
<keyword evidence="7" id="KW-0238">DNA-binding</keyword>
<evidence type="ECO:0000256" key="9">
    <source>
        <dbReference type="ARBA" id="ARBA00038592"/>
    </source>
</evidence>
<dbReference type="NCBIfam" id="TIGR03639">
    <property type="entry name" value="cas1_NMENI"/>
    <property type="match status" value="1"/>
</dbReference>
<dbReference type="GO" id="GO:0004519">
    <property type="term" value="F:endonuclease activity"/>
    <property type="evidence" value="ECO:0007669"/>
    <property type="project" value="UniProtKB-KW"/>
</dbReference>
<dbReference type="RefSeq" id="WP_186894787.1">
    <property type="nucleotide sequence ID" value="NZ_WJBE01000013.1"/>
</dbReference>
<dbReference type="InterPro" id="IPR002729">
    <property type="entry name" value="CRISPR-assoc_Cas1"/>
</dbReference>
<keyword evidence="8" id="KW-0464">Manganese</keyword>
<dbReference type="InterPro" id="IPR019855">
    <property type="entry name" value="CRISPR-assoc_Cas1_NMENI"/>
</dbReference>
<accession>A0ABR6YZE0</accession>
<keyword evidence="3 10" id="KW-0255">Endonuclease</keyword>
<evidence type="ECO:0000256" key="1">
    <source>
        <dbReference type="ARBA" id="ARBA00022722"/>
    </source>
</evidence>
<dbReference type="PANTHER" id="PTHR34353">
    <property type="entry name" value="CRISPR-ASSOCIATED ENDONUCLEASE CAS1 1"/>
    <property type="match status" value="1"/>
</dbReference>
<gene>
    <name evidence="10" type="primary">cas1</name>
    <name evidence="10" type="ORF">GH811_13445</name>
</gene>
<evidence type="ECO:0000256" key="6">
    <source>
        <dbReference type="ARBA" id="ARBA00023118"/>
    </source>
</evidence>
<evidence type="ECO:0000256" key="8">
    <source>
        <dbReference type="ARBA" id="ARBA00023211"/>
    </source>
</evidence>
<dbReference type="Gene3D" id="3.100.10.20">
    <property type="entry name" value="CRISPR-associated endonuclease Cas1, N-terminal domain"/>
    <property type="match status" value="1"/>
</dbReference>
<evidence type="ECO:0000256" key="3">
    <source>
        <dbReference type="ARBA" id="ARBA00022759"/>
    </source>
</evidence>
<evidence type="ECO:0000256" key="2">
    <source>
        <dbReference type="ARBA" id="ARBA00022723"/>
    </source>
</evidence>
<keyword evidence="4" id="KW-0378">Hydrolase</keyword>
<comment type="subunit">
    <text evidence="9">Homodimer, forms a heterotetramer with a Cas2 homodimer.</text>
</comment>
<dbReference type="Gene3D" id="1.20.120.920">
    <property type="entry name" value="CRISPR-associated endonuclease Cas1, C-terminal domain"/>
    <property type="match status" value="1"/>
</dbReference>
<dbReference type="InterPro" id="IPR050646">
    <property type="entry name" value="Cas1"/>
</dbReference>
<dbReference type="InterPro" id="IPR042206">
    <property type="entry name" value="CRISPR-assoc_Cas1_C"/>
</dbReference>
<sequence>MFRTLIINAGEKITVKNNWLIVSENEEEKKIPLSDIYSIVIDNPRTTLTIAALNAITQSGAHVLFCDESHLPVSHTYPMNGSYAPFGKLKMQIEMTEFFKGLLWKTIIQEKIQNQAKVLSLCKVPDEHVQRMLKFRDEVDYDDVTNREGIAAKWFFNRLYGAGFVRDHDNAINAALNYGYTIIRSSVAKTLAVFGFSCALGVHHINRHNGAFLLNPTRRKGKRQKMVLITKW</sequence>
<protein>
    <submittedName>
        <fullName evidence="10">Type II CRISPR-associated endonuclease Cas1</fullName>
    </submittedName>
</protein>
<dbReference type="EMBL" id="WJBE01000013">
    <property type="protein sequence ID" value="MBC3900620.1"/>
    <property type="molecule type" value="Genomic_DNA"/>
</dbReference>
<evidence type="ECO:0000313" key="10">
    <source>
        <dbReference type="EMBL" id="MBC3900620.1"/>
    </source>
</evidence>
<evidence type="ECO:0000256" key="5">
    <source>
        <dbReference type="ARBA" id="ARBA00022842"/>
    </source>
</evidence>
<evidence type="ECO:0000313" key="11">
    <source>
        <dbReference type="Proteomes" id="UP000622405"/>
    </source>
</evidence>
<keyword evidence="5" id="KW-0460">Magnesium</keyword>
<evidence type="ECO:0000256" key="4">
    <source>
        <dbReference type="ARBA" id="ARBA00022801"/>
    </source>
</evidence>
<evidence type="ECO:0000256" key="7">
    <source>
        <dbReference type="ARBA" id="ARBA00023125"/>
    </source>
</evidence>
<dbReference type="Proteomes" id="UP000622405">
    <property type="component" value="Unassembled WGS sequence"/>
</dbReference>
<dbReference type="PANTHER" id="PTHR34353:SF2">
    <property type="entry name" value="CRISPR-ASSOCIATED ENDONUCLEASE CAS1 1"/>
    <property type="match status" value="1"/>
</dbReference>
<dbReference type="InterPro" id="IPR042211">
    <property type="entry name" value="CRISPR-assoc_Cas1_N"/>
</dbReference>
<dbReference type="Pfam" id="PF01867">
    <property type="entry name" value="Cas_Cas1"/>
    <property type="match status" value="1"/>
</dbReference>
<keyword evidence="1" id="KW-0540">Nuclease</keyword>
<proteinExistence type="predicted"/>
<comment type="caution">
    <text evidence="10">The sequence shown here is derived from an EMBL/GenBank/DDBJ whole genome shotgun (WGS) entry which is preliminary data.</text>
</comment>
<keyword evidence="11" id="KW-1185">Reference proteome</keyword>
<organism evidence="10 11">
    <name type="scientific">Acetobacterium malicum</name>
    <dbReference type="NCBI Taxonomy" id="52692"/>
    <lineage>
        <taxon>Bacteria</taxon>
        <taxon>Bacillati</taxon>
        <taxon>Bacillota</taxon>
        <taxon>Clostridia</taxon>
        <taxon>Eubacteriales</taxon>
        <taxon>Eubacteriaceae</taxon>
        <taxon>Acetobacterium</taxon>
    </lineage>
</organism>
<reference evidence="10 11" key="1">
    <citation type="journal article" date="2020" name="mSystems">
        <title>Defining Genomic and Predicted Metabolic Features of the Acetobacterium Genus.</title>
        <authorList>
            <person name="Ross D.E."/>
            <person name="Marshall C.W."/>
            <person name="Gulliver D."/>
            <person name="May H.D."/>
            <person name="Norman R.S."/>
        </authorList>
    </citation>
    <scope>NUCLEOTIDE SEQUENCE [LARGE SCALE GENOMIC DNA]</scope>
    <source>
        <strain evidence="10 11">DSM 4132</strain>
    </source>
</reference>
<keyword evidence="6" id="KW-0051">Antiviral defense</keyword>